<organism evidence="6 7">
    <name type="scientific">Coccidioides immitis RMSCC 3703</name>
    <dbReference type="NCBI Taxonomy" id="454286"/>
    <lineage>
        <taxon>Eukaryota</taxon>
        <taxon>Fungi</taxon>
        <taxon>Dikarya</taxon>
        <taxon>Ascomycota</taxon>
        <taxon>Pezizomycotina</taxon>
        <taxon>Eurotiomycetes</taxon>
        <taxon>Eurotiomycetidae</taxon>
        <taxon>Onygenales</taxon>
        <taxon>Onygenaceae</taxon>
        <taxon>Coccidioides</taxon>
    </lineage>
</organism>
<dbReference type="Proteomes" id="UP000054559">
    <property type="component" value="Unassembled WGS sequence"/>
</dbReference>
<proteinExistence type="predicted"/>
<evidence type="ECO:0000256" key="1">
    <source>
        <dbReference type="ARBA" id="ARBA00012513"/>
    </source>
</evidence>
<accession>A0A0J8TYE3</accession>
<dbReference type="GO" id="GO:0004674">
    <property type="term" value="F:protein serine/threonine kinase activity"/>
    <property type="evidence" value="ECO:0007669"/>
    <property type="project" value="UniProtKB-EC"/>
</dbReference>
<dbReference type="STRING" id="454286.A0A0J8TYE3"/>
<comment type="catalytic activity">
    <reaction evidence="3">
        <text>L-seryl-[protein] + ATP = O-phospho-L-seryl-[protein] + ADP + H(+)</text>
        <dbReference type="Rhea" id="RHEA:17989"/>
        <dbReference type="Rhea" id="RHEA-COMP:9863"/>
        <dbReference type="Rhea" id="RHEA-COMP:11604"/>
        <dbReference type="ChEBI" id="CHEBI:15378"/>
        <dbReference type="ChEBI" id="CHEBI:29999"/>
        <dbReference type="ChEBI" id="CHEBI:30616"/>
        <dbReference type="ChEBI" id="CHEBI:83421"/>
        <dbReference type="ChEBI" id="CHEBI:456216"/>
        <dbReference type="EC" id="2.7.11.1"/>
    </reaction>
</comment>
<dbReference type="PROSITE" id="PS00109">
    <property type="entry name" value="PROTEIN_KINASE_TYR"/>
    <property type="match status" value="1"/>
</dbReference>
<comment type="catalytic activity">
    <reaction evidence="2">
        <text>L-threonyl-[protein] + ATP = O-phospho-L-threonyl-[protein] + ADP + H(+)</text>
        <dbReference type="Rhea" id="RHEA:46608"/>
        <dbReference type="Rhea" id="RHEA-COMP:11060"/>
        <dbReference type="Rhea" id="RHEA-COMP:11605"/>
        <dbReference type="ChEBI" id="CHEBI:15378"/>
        <dbReference type="ChEBI" id="CHEBI:30013"/>
        <dbReference type="ChEBI" id="CHEBI:30616"/>
        <dbReference type="ChEBI" id="CHEBI:61977"/>
        <dbReference type="ChEBI" id="CHEBI:456216"/>
        <dbReference type="EC" id="2.7.11.1"/>
    </reaction>
</comment>
<dbReference type="Pfam" id="PF17667">
    <property type="entry name" value="Pkinase_fungal"/>
    <property type="match status" value="2"/>
</dbReference>
<dbReference type="InterPro" id="IPR008266">
    <property type="entry name" value="Tyr_kinase_AS"/>
</dbReference>
<evidence type="ECO:0000256" key="3">
    <source>
        <dbReference type="ARBA" id="ARBA00048679"/>
    </source>
</evidence>
<dbReference type="OrthoDB" id="4186846at2759"/>
<dbReference type="EMBL" id="DS268169">
    <property type="protein sequence ID" value="KMU78997.1"/>
    <property type="molecule type" value="Genomic_DNA"/>
</dbReference>
<evidence type="ECO:0000313" key="6">
    <source>
        <dbReference type="EMBL" id="KMU78997.1"/>
    </source>
</evidence>
<feature type="compositionally biased region" description="Polar residues" evidence="4">
    <location>
        <begin position="210"/>
        <end position="232"/>
    </location>
</feature>
<name>A0A0J8TYE3_COCIT</name>
<evidence type="ECO:0000313" key="7">
    <source>
        <dbReference type="Proteomes" id="UP000054559"/>
    </source>
</evidence>
<feature type="compositionally biased region" description="Low complexity" evidence="4">
    <location>
        <begin position="182"/>
        <end position="197"/>
    </location>
</feature>
<feature type="domain" description="Fungal-type protein kinase" evidence="5">
    <location>
        <begin position="120"/>
        <end position="333"/>
    </location>
</feature>
<feature type="domain" description="Fungal-type protein kinase" evidence="5">
    <location>
        <begin position="37"/>
        <end position="116"/>
    </location>
</feature>
<gene>
    <name evidence="6" type="ORF">CISG_07304</name>
</gene>
<dbReference type="EC" id="2.7.11.1" evidence="1"/>
<dbReference type="PANTHER" id="PTHR38248:SF2">
    <property type="entry name" value="FUNK1 11"/>
    <property type="match status" value="1"/>
</dbReference>
<sequence>MGQVPRSPCAAVLDWWLQFQNNFLLDARGVYFSTDLDKLLQLACYVREVFITQPACWFVHVFVVCGTNMEAWMFNHSRPYSSGVFDIYKDAVQFFQIVLEYVMMSNKELDLDTFTTPVEGVAKFSWTSDKQWPEVNLLQLANWRGVQGIARVIRHCTITSIADLHYSLTFSNPHTFQSRNTSTASSFVQSQSQSQSESHLENIDHPTPDHMQSSNHVPAASSQRQKQPESELTFTVESVHTSSLFNKDDKVYDNCILHCLVISPAGWPIYEYESLLELLMALQDAIKAHQSLYLDGNILHRDISENNIIITDSTNIGSTLGVLINLNLTKECAHCGWMNLKKLQLESHEGQKLPKDSMLKEWYTGTYKKIVRIKRSDMGVDRFDDILSEFPLWFECIKPLCNAVWDTLFPYRKTGLIVGTPQDPKRLYDPIIKVYEDAIALLEAGKI</sequence>
<dbReference type="AlphaFoldDB" id="A0A0J8TYE3"/>
<dbReference type="InterPro" id="IPR040976">
    <property type="entry name" value="Pkinase_fungal"/>
</dbReference>
<evidence type="ECO:0000256" key="2">
    <source>
        <dbReference type="ARBA" id="ARBA00047899"/>
    </source>
</evidence>
<protein>
    <recommendedName>
        <fullName evidence="1">non-specific serine/threonine protein kinase</fullName>
        <ecNumber evidence="1">2.7.11.1</ecNumber>
    </recommendedName>
</protein>
<feature type="region of interest" description="Disordered" evidence="4">
    <location>
        <begin position="181"/>
        <end position="232"/>
    </location>
</feature>
<dbReference type="PANTHER" id="PTHR38248">
    <property type="entry name" value="FUNK1 6"/>
    <property type="match status" value="1"/>
</dbReference>
<evidence type="ECO:0000256" key="4">
    <source>
        <dbReference type="SAM" id="MobiDB-lite"/>
    </source>
</evidence>
<reference evidence="7" key="1">
    <citation type="journal article" date="2010" name="Genome Res.">
        <title>Population genomic sequencing of Coccidioides fungi reveals recent hybridization and transposon control.</title>
        <authorList>
            <person name="Neafsey D.E."/>
            <person name="Barker B.M."/>
            <person name="Sharpton T.J."/>
            <person name="Stajich J.E."/>
            <person name="Park D.J."/>
            <person name="Whiston E."/>
            <person name="Hung C.-Y."/>
            <person name="McMahan C."/>
            <person name="White J."/>
            <person name="Sykes S."/>
            <person name="Heiman D."/>
            <person name="Young S."/>
            <person name="Zeng Q."/>
            <person name="Abouelleil A."/>
            <person name="Aftuck L."/>
            <person name="Bessette D."/>
            <person name="Brown A."/>
            <person name="FitzGerald M."/>
            <person name="Lui A."/>
            <person name="Macdonald J.P."/>
            <person name="Priest M."/>
            <person name="Orbach M.J."/>
            <person name="Galgiani J.N."/>
            <person name="Kirkland T.N."/>
            <person name="Cole G.T."/>
            <person name="Birren B.W."/>
            <person name="Henn M.R."/>
            <person name="Taylor J.W."/>
            <person name="Rounsley S.D."/>
        </authorList>
    </citation>
    <scope>NUCLEOTIDE SEQUENCE [LARGE SCALE GENOMIC DNA]</scope>
    <source>
        <strain evidence="7">RMSCC 3703</strain>
    </source>
</reference>
<evidence type="ECO:0000259" key="5">
    <source>
        <dbReference type="Pfam" id="PF17667"/>
    </source>
</evidence>
<feature type="compositionally biased region" description="Basic and acidic residues" evidence="4">
    <location>
        <begin position="198"/>
        <end position="208"/>
    </location>
</feature>